<name>A0ACC0WVI0_9STRA</name>
<reference evidence="1 2" key="1">
    <citation type="journal article" date="2022" name="bioRxiv">
        <title>The genome of the oomycete Peronosclerospora sorghi, a cosmopolitan pathogen of maize and sorghum, is inflated with dispersed pseudogenes.</title>
        <authorList>
            <person name="Fletcher K."/>
            <person name="Martin F."/>
            <person name="Isakeit T."/>
            <person name="Cavanaugh K."/>
            <person name="Magill C."/>
            <person name="Michelmore R."/>
        </authorList>
    </citation>
    <scope>NUCLEOTIDE SEQUENCE [LARGE SCALE GENOMIC DNA]</scope>
    <source>
        <strain evidence="1">P6</strain>
    </source>
</reference>
<accession>A0ACC0WVI0</accession>
<keyword evidence="2" id="KW-1185">Reference proteome</keyword>
<organism evidence="1 2">
    <name type="scientific">Peronosclerospora sorghi</name>
    <dbReference type="NCBI Taxonomy" id="230839"/>
    <lineage>
        <taxon>Eukaryota</taxon>
        <taxon>Sar</taxon>
        <taxon>Stramenopiles</taxon>
        <taxon>Oomycota</taxon>
        <taxon>Peronosporomycetes</taxon>
        <taxon>Peronosporales</taxon>
        <taxon>Peronosporaceae</taxon>
        <taxon>Peronosclerospora</taxon>
    </lineage>
</organism>
<sequence>MIDLVSKLRVIERMKPGDPACIQSRCHSMCESLMEEFELNERFLNPNFKIELIQHNTKVLLLTNNFLDFVMKSSLLQFFMEVLDSRKGERLESTGTLSSLSLKSWVLVSMSFL</sequence>
<dbReference type="EMBL" id="CM047580">
    <property type="protein sequence ID" value="KAI9922943.1"/>
    <property type="molecule type" value="Genomic_DNA"/>
</dbReference>
<comment type="caution">
    <text evidence="1">The sequence shown here is derived from an EMBL/GenBank/DDBJ whole genome shotgun (WGS) entry which is preliminary data.</text>
</comment>
<dbReference type="Proteomes" id="UP001163321">
    <property type="component" value="Chromosome 1"/>
</dbReference>
<proteinExistence type="predicted"/>
<evidence type="ECO:0000313" key="2">
    <source>
        <dbReference type="Proteomes" id="UP001163321"/>
    </source>
</evidence>
<evidence type="ECO:0000313" key="1">
    <source>
        <dbReference type="EMBL" id="KAI9922943.1"/>
    </source>
</evidence>
<gene>
    <name evidence="1" type="ORF">PsorP6_001197</name>
</gene>
<protein>
    <submittedName>
        <fullName evidence="1">Uncharacterized protein</fullName>
    </submittedName>
</protein>